<dbReference type="PANTHER" id="PTHR11385:SF14">
    <property type="entry name" value="AFAMIN"/>
    <property type="match status" value="1"/>
</dbReference>
<dbReference type="InterPro" id="IPR000264">
    <property type="entry name" value="ALB/AFP/VDB"/>
</dbReference>
<feature type="chain" id="PRO_5039941451" evidence="5">
    <location>
        <begin position="19"/>
        <end position="546"/>
    </location>
</feature>
<dbReference type="GeneID" id="103063227"/>
<evidence type="ECO:0000256" key="3">
    <source>
        <dbReference type="ARBA" id="ARBA00022737"/>
    </source>
</evidence>
<gene>
    <name evidence="8" type="primary">LOC103063227</name>
</gene>
<dbReference type="OMA" id="CCEGNTV"/>
<keyword evidence="2" id="KW-0964">Secreted</keyword>
<dbReference type="GO" id="GO:0072562">
    <property type="term" value="C:blood microparticle"/>
    <property type="evidence" value="ECO:0007669"/>
    <property type="project" value="TreeGrafter"/>
</dbReference>
<evidence type="ECO:0000256" key="5">
    <source>
        <dbReference type="SAM" id="SignalP"/>
    </source>
</evidence>
<dbReference type="AlphaFoldDB" id="A0A9F5IVF7"/>
<dbReference type="PRINTS" id="PR00802">
    <property type="entry name" value="SERUMALBUMIN"/>
</dbReference>
<dbReference type="Pfam" id="PF00273">
    <property type="entry name" value="Serum_albumin"/>
    <property type="match status" value="2"/>
</dbReference>
<keyword evidence="3" id="KW-0677">Repeat</keyword>
<dbReference type="InterPro" id="IPR020858">
    <property type="entry name" value="Serum_albumin-like"/>
</dbReference>
<evidence type="ECO:0000313" key="8">
    <source>
        <dbReference type="RefSeq" id="XP_025032320.1"/>
    </source>
</evidence>
<evidence type="ECO:0000313" key="7">
    <source>
        <dbReference type="Proteomes" id="UP000695026"/>
    </source>
</evidence>
<organism evidence="7 8">
    <name type="scientific">Python bivittatus</name>
    <name type="common">Burmese python</name>
    <name type="synonym">Python molurus bivittatus</name>
    <dbReference type="NCBI Taxonomy" id="176946"/>
    <lineage>
        <taxon>Eukaryota</taxon>
        <taxon>Metazoa</taxon>
        <taxon>Chordata</taxon>
        <taxon>Craniata</taxon>
        <taxon>Vertebrata</taxon>
        <taxon>Euteleostomi</taxon>
        <taxon>Lepidosauria</taxon>
        <taxon>Squamata</taxon>
        <taxon>Bifurcata</taxon>
        <taxon>Unidentata</taxon>
        <taxon>Episquamata</taxon>
        <taxon>Toxicofera</taxon>
        <taxon>Serpentes</taxon>
        <taxon>Henophidia</taxon>
        <taxon>Pythonidae</taxon>
        <taxon>Python</taxon>
    </lineage>
</organism>
<dbReference type="OrthoDB" id="9875082at2759"/>
<dbReference type="InterPro" id="IPR014760">
    <property type="entry name" value="Serum_albumin_N"/>
</dbReference>
<dbReference type="Proteomes" id="UP000695026">
    <property type="component" value="Unplaced"/>
</dbReference>
<keyword evidence="7" id="KW-1185">Reference proteome</keyword>
<dbReference type="SUPFAM" id="SSF48552">
    <property type="entry name" value="Serum albumin-like"/>
    <property type="match status" value="3"/>
</dbReference>
<protein>
    <submittedName>
        <fullName evidence="8">Alpha-fetoprotein-like</fullName>
    </submittedName>
</protein>
<dbReference type="RefSeq" id="XP_025032320.1">
    <property type="nucleotide sequence ID" value="XM_025176552.1"/>
</dbReference>
<dbReference type="PROSITE" id="PS00212">
    <property type="entry name" value="ALBUMIN_1"/>
    <property type="match status" value="3"/>
</dbReference>
<reference evidence="8" key="1">
    <citation type="submission" date="2025-08" db="UniProtKB">
        <authorList>
            <consortium name="RefSeq"/>
        </authorList>
    </citation>
    <scope>IDENTIFICATION</scope>
    <source>
        <tissue evidence="8">Liver</tissue>
    </source>
</reference>
<evidence type="ECO:0000256" key="4">
    <source>
        <dbReference type="ARBA" id="ARBA00023157"/>
    </source>
</evidence>
<evidence type="ECO:0000256" key="1">
    <source>
        <dbReference type="ARBA" id="ARBA00004613"/>
    </source>
</evidence>
<dbReference type="PANTHER" id="PTHR11385">
    <property type="entry name" value="SERUM ALBUMIN-RELATED"/>
    <property type="match status" value="1"/>
</dbReference>
<name>A0A9F5IVF7_PYTBI</name>
<feature type="domain" description="Albumin" evidence="6">
    <location>
        <begin position="339"/>
        <end position="537"/>
    </location>
</feature>
<sequence length="546" mass="62758">MKWVIFISVLCLVSFAELKNLPRRYWHVDDHIKTIKVATIISSEEFAGALIALYAQNVQQATLEEVLKLAKMIIALHQKCAADKHSDPECTKPLGTIFLDTLCRDVEFSVKYDFHDCCSTADPERNECILSHKKMSEGFIPPFVHLTIPEVCKAHHNNRHDVLTQYLYEVARRYPKALIALLSHTIKTYDKVFPTCCEADNNDACFWEKATEVTRKFKEKIHEQEDICFILNNYGKDTLYPLKFVETIDKFSHADQATVAHIAKNILHIHEATCKGDTLESLLDRDQSFLFNLTRSHPELSKLLDMEIFLRYKDLLGQCCKLEDHAQCLHTGEEQLELLIAKIEEVVKKNCEQYKKIGGYFFQNELLVKYTKIMPQLPSLKLILFTKELAHAAEKCCSLDSHHQLSCALEDMDKVIGSICQYHKEHHINKQVCQCCDYFSIRRWECITNLGADPDYVPPATFKSHVMDDPDGLCSTDEHIVQKNKQGLLIDLIEFLPHITDNQLANATIGFHLLQAECCADEHKRECFDSKGEPLIKRIQDSLKDV</sequence>
<feature type="domain" description="Albumin" evidence="6">
    <location>
        <begin position="23"/>
        <end position="215"/>
    </location>
</feature>
<feature type="signal peptide" evidence="5">
    <location>
        <begin position="1"/>
        <end position="18"/>
    </location>
</feature>
<keyword evidence="4" id="KW-1015">Disulfide bond</keyword>
<accession>A0A9F5IVF7</accession>
<dbReference type="PROSITE" id="PS51438">
    <property type="entry name" value="ALBUMIN_2"/>
    <property type="match status" value="2"/>
</dbReference>
<dbReference type="GO" id="GO:0036094">
    <property type="term" value="F:small molecule binding"/>
    <property type="evidence" value="ECO:0007669"/>
    <property type="project" value="TreeGrafter"/>
</dbReference>
<evidence type="ECO:0000256" key="2">
    <source>
        <dbReference type="ARBA" id="ARBA00022525"/>
    </source>
</evidence>
<dbReference type="Gene3D" id="1.10.246.10">
    <property type="match status" value="5"/>
</dbReference>
<dbReference type="SMART" id="SM00103">
    <property type="entry name" value="ALBUMIN"/>
    <property type="match status" value="2"/>
</dbReference>
<evidence type="ECO:0000259" key="6">
    <source>
        <dbReference type="PROSITE" id="PS51438"/>
    </source>
</evidence>
<dbReference type="GO" id="GO:0005737">
    <property type="term" value="C:cytoplasm"/>
    <property type="evidence" value="ECO:0007669"/>
    <property type="project" value="TreeGrafter"/>
</dbReference>
<dbReference type="InterPro" id="IPR020857">
    <property type="entry name" value="Serum_albumin_CS"/>
</dbReference>
<keyword evidence="5" id="KW-0732">Signal</keyword>
<dbReference type="KEGG" id="pbi:103063227"/>
<proteinExistence type="predicted"/>
<comment type="subcellular location">
    <subcellularLocation>
        <location evidence="1">Secreted</location>
    </subcellularLocation>
</comment>